<dbReference type="PANTHER" id="PTHR30476:SF0">
    <property type="entry name" value="UPF0234 PROTEIN YAJQ"/>
    <property type="match status" value="1"/>
</dbReference>
<dbReference type="CDD" id="cd11740">
    <property type="entry name" value="YajQ_like"/>
    <property type="match status" value="1"/>
</dbReference>
<dbReference type="Gene3D" id="3.30.70.990">
    <property type="entry name" value="YajQ-like, domain 2"/>
    <property type="match status" value="1"/>
</dbReference>
<dbReference type="AlphaFoldDB" id="A0A1G1KRH7"/>
<dbReference type="PANTHER" id="PTHR30476">
    <property type="entry name" value="UPF0234 PROTEIN YAJQ"/>
    <property type="match status" value="1"/>
</dbReference>
<keyword evidence="1 3" id="KW-0547">Nucleotide-binding</keyword>
<dbReference type="InterPro" id="IPR035570">
    <property type="entry name" value="UPF0234_N"/>
</dbReference>
<evidence type="ECO:0000313" key="5">
    <source>
        <dbReference type="Proteomes" id="UP000178187"/>
    </source>
</evidence>
<dbReference type="InterPro" id="IPR035571">
    <property type="entry name" value="UPF0234-like_C"/>
</dbReference>
<dbReference type="Pfam" id="PF04461">
    <property type="entry name" value="YajQ"/>
    <property type="match status" value="1"/>
</dbReference>
<dbReference type="InterPro" id="IPR036183">
    <property type="entry name" value="YajQ-like_sf"/>
</dbReference>
<dbReference type="InterPro" id="IPR007551">
    <property type="entry name" value="YajQ/Smlt4090-like"/>
</dbReference>
<dbReference type="NCBIfam" id="NF003819">
    <property type="entry name" value="PRK05412.1"/>
    <property type="match status" value="1"/>
</dbReference>
<dbReference type="GO" id="GO:0000166">
    <property type="term" value="F:nucleotide binding"/>
    <property type="evidence" value="ECO:0007669"/>
    <property type="project" value="UniProtKB-UniRule"/>
</dbReference>
<evidence type="ECO:0000256" key="2">
    <source>
        <dbReference type="ARBA" id="ARBA00093450"/>
    </source>
</evidence>
<dbReference type="Gene3D" id="3.30.70.860">
    <property type="match status" value="1"/>
</dbReference>
<dbReference type="HAMAP" id="MF_00632">
    <property type="entry name" value="UPF0234"/>
    <property type="match status" value="1"/>
</dbReference>
<reference evidence="4 5" key="1">
    <citation type="journal article" date="2016" name="Nat. Commun.">
        <title>Thousands of microbial genomes shed light on interconnected biogeochemical processes in an aquifer system.</title>
        <authorList>
            <person name="Anantharaman K."/>
            <person name="Brown C.T."/>
            <person name="Hug L.A."/>
            <person name="Sharon I."/>
            <person name="Castelle C.J."/>
            <person name="Probst A.J."/>
            <person name="Thomas B.C."/>
            <person name="Singh A."/>
            <person name="Wilkins M.J."/>
            <person name="Karaoz U."/>
            <person name="Brodie E.L."/>
            <person name="Williams K.H."/>
            <person name="Hubbard S.S."/>
            <person name="Banfield J.F."/>
        </authorList>
    </citation>
    <scope>NUCLEOTIDE SEQUENCE [LARGE SCALE GENOMIC DNA]</scope>
</reference>
<accession>A0A1G1KRH7</accession>
<sequence>MASEFSFDIVSEVNLQEVDNAVNQALKEIQNRFDFKGSKSTITLNREEKKMTLLADDDMKLKSLTQTLQEKYAKRGISIKAFKYGEIEKALDGMLRQTIEIIQGIPQETAKEIVQMIKGMKTKVQSSIQSDKVRVTSKDKDLLQEVIHAVRGAKHFNVPLQFTNYR</sequence>
<name>A0A1G1KRH7_9BACT</name>
<dbReference type="Proteomes" id="UP000178187">
    <property type="component" value="Unassembled WGS sequence"/>
</dbReference>
<dbReference type="EMBL" id="MHFR01000063">
    <property type="protein sequence ID" value="OGW95425.1"/>
    <property type="molecule type" value="Genomic_DNA"/>
</dbReference>
<comment type="similarity">
    <text evidence="2 3">Belongs to the YajQ family.</text>
</comment>
<comment type="function">
    <text evidence="3">Nucleotide-binding protein.</text>
</comment>
<dbReference type="SUPFAM" id="SSF89963">
    <property type="entry name" value="YajQ-like"/>
    <property type="match status" value="2"/>
</dbReference>
<proteinExistence type="inferred from homology"/>
<organism evidence="4 5">
    <name type="scientific">Candidatus Danuiimicrobium aquiferis</name>
    <dbReference type="NCBI Taxonomy" id="1801832"/>
    <lineage>
        <taxon>Bacteria</taxon>
        <taxon>Pseudomonadati</taxon>
        <taxon>Candidatus Omnitrophota</taxon>
        <taxon>Candidatus Danuiimicrobium</taxon>
    </lineage>
</organism>
<protein>
    <recommendedName>
        <fullName evidence="3">Nucleotide-binding protein A3G33_10635</fullName>
    </recommendedName>
</protein>
<comment type="caution">
    <text evidence="4">The sequence shown here is derived from an EMBL/GenBank/DDBJ whole genome shotgun (WGS) entry which is preliminary data.</text>
</comment>
<dbReference type="GO" id="GO:0005829">
    <property type="term" value="C:cytosol"/>
    <property type="evidence" value="ECO:0007669"/>
    <property type="project" value="TreeGrafter"/>
</dbReference>
<evidence type="ECO:0000256" key="1">
    <source>
        <dbReference type="ARBA" id="ARBA00022741"/>
    </source>
</evidence>
<evidence type="ECO:0000256" key="3">
    <source>
        <dbReference type="HAMAP-Rule" id="MF_00632"/>
    </source>
</evidence>
<evidence type="ECO:0000313" key="4">
    <source>
        <dbReference type="EMBL" id="OGW95425.1"/>
    </source>
</evidence>
<gene>
    <name evidence="4" type="ORF">A3G33_10635</name>
</gene>